<dbReference type="EMBL" id="VSSQ01073963">
    <property type="protein sequence ID" value="MPN24950.1"/>
    <property type="molecule type" value="Genomic_DNA"/>
</dbReference>
<accession>A0A645GFR2</accession>
<evidence type="ECO:0000313" key="1">
    <source>
        <dbReference type="EMBL" id="MPN24950.1"/>
    </source>
</evidence>
<sequence>MNQKYSYTASGSNTKYSSDGTACDVGGYGTCYKFSNGASYYSGDGACGSSACPSGTYYDRTACIWYADPIGTDIKLEGLKIEGIKFN</sequence>
<gene>
    <name evidence="1" type="ORF">SDC9_172356</name>
</gene>
<proteinExistence type="predicted"/>
<reference evidence="1" key="1">
    <citation type="submission" date="2019-08" db="EMBL/GenBank/DDBJ databases">
        <authorList>
            <person name="Kucharzyk K."/>
            <person name="Murdoch R.W."/>
            <person name="Higgins S."/>
            <person name="Loffler F."/>
        </authorList>
    </citation>
    <scope>NUCLEOTIDE SEQUENCE</scope>
</reference>
<dbReference type="AlphaFoldDB" id="A0A645GFR2"/>
<protein>
    <submittedName>
        <fullName evidence="1">Uncharacterized protein</fullName>
    </submittedName>
</protein>
<name>A0A645GFR2_9ZZZZ</name>
<comment type="caution">
    <text evidence="1">The sequence shown here is derived from an EMBL/GenBank/DDBJ whole genome shotgun (WGS) entry which is preliminary data.</text>
</comment>
<organism evidence="1">
    <name type="scientific">bioreactor metagenome</name>
    <dbReference type="NCBI Taxonomy" id="1076179"/>
    <lineage>
        <taxon>unclassified sequences</taxon>
        <taxon>metagenomes</taxon>
        <taxon>ecological metagenomes</taxon>
    </lineage>
</organism>